<dbReference type="Pfam" id="PF13560">
    <property type="entry name" value="HTH_31"/>
    <property type="match status" value="1"/>
</dbReference>
<dbReference type="InterPro" id="IPR043917">
    <property type="entry name" value="DUF5753"/>
</dbReference>
<dbReference type="CDD" id="cd00093">
    <property type="entry name" value="HTH_XRE"/>
    <property type="match status" value="1"/>
</dbReference>
<dbReference type="Proteomes" id="UP000656042">
    <property type="component" value="Unassembled WGS sequence"/>
</dbReference>
<dbReference type="EMBL" id="BMMX01000002">
    <property type="protein sequence ID" value="GGK79203.1"/>
    <property type="molecule type" value="Genomic_DNA"/>
</dbReference>
<evidence type="ECO:0000313" key="2">
    <source>
        <dbReference type="EMBL" id="GGK79203.1"/>
    </source>
</evidence>
<dbReference type="GO" id="GO:0003677">
    <property type="term" value="F:DNA binding"/>
    <property type="evidence" value="ECO:0007669"/>
    <property type="project" value="InterPro"/>
</dbReference>
<evidence type="ECO:0000313" key="3">
    <source>
        <dbReference type="Proteomes" id="UP000656042"/>
    </source>
</evidence>
<comment type="caution">
    <text evidence="2">The sequence shown here is derived from an EMBL/GenBank/DDBJ whole genome shotgun (WGS) entry which is preliminary data.</text>
</comment>
<sequence length="292" mass="32801">MTGPFSAWTPGESRQRLAEELKRARSISGLSGRDLAQRIDISQSKVSRVESGSAVPSLPEVRAWAEAVEAKDDVRAFLLALTEATHTNVLRWRTDLPGRAHIQDQIEETERDARRILIFQPSVVPGLMQTAEYARRVFEMFEERPYAKEELAAAIAARLDRQLLLFDESCAFELLITEGALRWRPGPLSLLVAQLDRVSSLSTLSNVTVGLLPQANQAVVPHSHAFTVYEPKNEQREEFVNVEMVHGNLQVLVGADVAAYRRRWESLARNAIRDDEARDFLRSLADEMRGSA</sequence>
<organism evidence="2 3">
    <name type="scientific">Mangrovihabitans endophyticus</name>
    <dbReference type="NCBI Taxonomy" id="1751298"/>
    <lineage>
        <taxon>Bacteria</taxon>
        <taxon>Bacillati</taxon>
        <taxon>Actinomycetota</taxon>
        <taxon>Actinomycetes</taxon>
        <taxon>Micromonosporales</taxon>
        <taxon>Micromonosporaceae</taxon>
        <taxon>Mangrovihabitans</taxon>
    </lineage>
</organism>
<dbReference type="RefSeq" id="WP_189078035.1">
    <property type="nucleotide sequence ID" value="NZ_BMMX01000002.1"/>
</dbReference>
<dbReference type="PROSITE" id="PS50943">
    <property type="entry name" value="HTH_CROC1"/>
    <property type="match status" value="1"/>
</dbReference>
<evidence type="ECO:0000259" key="1">
    <source>
        <dbReference type="PROSITE" id="PS50943"/>
    </source>
</evidence>
<dbReference type="Gene3D" id="1.10.260.40">
    <property type="entry name" value="lambda repressor-like DNA-binding domains"/>
    <property type="match status" value="1"/>
</dbReference>
<reference evidence="2" key="1">
    <citation type="journal article" date="2014" name="Int. J. Syst. Evol. Microbiol.">
        <title>Complete genome sequence of Corynebacterium casei LMG S-19264T (=DSM 44701T), isolated from a smear-ripened cheese.</title>
        <authorList>
            <consortium name="US DOE Joint Genome Institute (JGI-PGF)"/>
            <person name="Walter F."/>
            <person name="Albersmeier A."/>
            <person name="Kalinowski J."/>
            <person name="Ruckert C."/>
        </authorList>
    </citation>
    <scope>NUCLEOTIDE SEQUENCE</scope>
    <source>
        <strain evidence="2">CGMCC 4.7299</strain>
    </source>
</reference>
<name>A0A8J3FLX5_9ACTN</name>
<protein>
    <submittedName>
        <fullName evidence="2">Transcriptional regulator</fullName>
    </submittedName>
</protein>
<keyword evidence="3" id="KW-1185">Reference proteome</keyword>
<dbReference type="SMART" id="SM00530">
    <property type="entry name" value="HTH_XRE"/>
    <property type="match status" value="1"/>
</dbReference>
<dbReference type="InterPro" id="IPR001387">
    <property type="entry name" value="Cro/C1-type_HTH"/>
</dbReference>
<proteinExistence type="predicted"/>
<accession>A0A8J3FLX5</accession>
<dbReference type="InterPro" id="IPR010982">
    <property type="entry name" value="Lambda_DNA-bd_dom_sf"/>
</dbReference>
<gene>
    <name evidence="2" type="ORF">GCM10012284_11490</name>
</gene>
<feature type="domain" description="HTH cro/C1-type" evidence="1">
    <location>
        <begin position="21"/>
        <end position="58"/>
    </location>
</feature>
<dbReference type="AlphaFoldDB" id="A0A8J3FLX5"/>
<reference evidence="2" key="2">
    <citation type="submission" date="2020-09" db="EMBL/GenBank/DDBJ databases">
        <authorList>
            <person name="Sun Q."/>
            <person name="Zhou Y."/>
        </authorList>
    </citation>
    <scope>NUCLEOTIDE SEQUENCE</scope>
    <source>
        <strain evidence="2">CGMCC 4.7299</strain>
    </source>
</reference>
<dbReference type="SUPFAM" id="SSF47413">
    <property type="entry name" value="lambda repressor-like DNA-binding domains"/>
    <property type="match status" value="1"/>
</dbReference>
<dbReference type="Pfam" id="PF19054">
    <property type="entry name" value="DUF5753"/>
    <property type="match status" value="1"/>
</dbReference>